<dbReference type="GO" id="GO:0015074">
    <property type="term" value="P:DNA integration"/>
    <property type="evidence" value="ECO:0007669"/>
    <property type="project" value="InterPro"/>
</dbReference>
<dbReference type="InterPro" id="IPR009057">
    <property type="entry name" value="Homeodomain-like_sf"/>
</dbReference>
<dbReference type="InterPro" id="IPR004189">
    <property type="entry name" value="Phage_Mu_transposase"/>
</dbReference>
<sequence length="659" mass="75524">MTWISSKNAAQILHYDVSTIGKQCRSGEYGKRNVGYRYTKGRAGKQLQIALEALPDHAQAAYQKQQGETIPFRNEAIFTQAQRAEAEHRKHVVLLFEQYKASRLKTGDVKETVLKGDFVCKYNMEHPDRTITTKTLYEWIRKFYSGDPHALIDGRGGYNRGSSSIDPDMWEYFKALYLKPSQPSVKECYRLTRIEADTKGISIPSEKAFRLATDRISDADLTLARRGKKAFEDGYMPYIERDYSELSPNDQWVSDHHVWDIFVRVPDGKGGWKKERPWGTYWMDMCTRKVMTSSIRVQSPNSDIVLCSFGNAVRGYGVPKSILLDNGKDYKANDLFSKQDEDVIISNLRCNFQIRAVFAIPYNARAKPIERMFNTFESQFGKKFPSYVGSDTQKRPESLKDIDIMECPTLEEFIELHNEYVYNTYCNSEHSGEGMDGMTPNQAYSSKPFAVRKVSEEVLRLCLMRIKGKRTVQRNGVTFNGEHYYMGSMNINYVGKPVFARYDPNDPDTLHIFDLNDNYLTPAHKVQKQGFDSALVDFKGQGQRRKEARAAATKEHPSKAAGRSLQSVKELVMQQAAQASIATPAQAAPRVIEPIRNAKMEENARRASMSDLDRQYQDALAKQQEQERTLDERKRRIASLFTEQMLAPYYESKLKEVAK</sequence>
<feature type="compositionally biased region" description="Basic and acidic residues" evidence="1">
    <location>
        <begin position="544"/>
        <end position="558"/>
    </location>
</feature>
<reference evidence="3" key="1">
    <citation type="submission" date="2019-08" db="EMBL/GenBank/DDBJ databases">
        <authorList>
            <person name="Kucharzyk K."/>
            <person name="Murdoch R.W."/>
            <person name="Higgins S."/>
            <person name="Loffler F."/>
        </authorList>
    </citation>
    <scope>NUCLEOTIDE SEQUENCE</scope>
</reference>
<comment type="caution">
    <text evidence="3">The sequence shown here is derived from an EMBL/GenBank/DDBJ whole genome shotgun (WGS) entry which is preliminary data.</text>
</comment>
<name>A0A644X5M9_9ZZZZ</name>
<dbReference type="SUPFAM" id="SSF53098">
    <property type="entry name" value="Ribonuclease H-like"/>
    <property type="match status" value="1"/>
</dbReference>
<dbReference type="Pfam" id="PF02914">
    <property type="entry name" value="DDE_2"/>
    <property type="match status" value="1"/>
</dbReference>
<dbReference type="PROSITE" id="PS50994">
    <property type="entry name" value="INTEGRASE"/>
    <property type="match status" value="1"/>
</dbReference>
<dbReference type="Pfam" id="PF09039">
    <property type="entry name" value="HTH_Tnp_Mu_2"/>
    <property type="match status" value="1"/>
</dbReference>
<gene>
    <name evidence="3" type="ORF">SDC9_57779</name>
</gene>
<dbReference type="InterPro" id="IPR036397">
    <property type="entry name" value="RNaseH_sf"/>
</dbReference>
<accession>A0A644X5M9</accession>
<dbReference type="Pfam" id="PF09299">
    <property type="entry name" value="Mu-transpos_C"/>
    <property type="match status" value="1"/>
</dbReference>
<dbReference type="InterPro" id="IPR015126">
    <property type="entry name" value="Mu_I-gamma"/>
</dbReference>
<feature type="domain" description="Integrase catalytic" evidence="2">
    <location>
        <begin position="244"/>
        <end position="448"/>
    </location>
</feature>
<organism evidence="3">
    <name type="scientific">bioreactor metagenome</name>
    <dbReference type="NCBI Taxonomy" id="1076179"/>
    <lineage>
        <taxon>unclassified sequences</taxon>
        <taxon>metagenomes</taxon>
        <taxon>ecological metagenomes</taxon>
    </lineage>
</organism>
<feature type="region of interest" description="Disordered" evidence="1">
    <location>
        <begin position="542"/>
        <end position="562"/>
    </location>
</feature>
<dbReference type="Gene3D" id="3.30.420.10">
    <property type="entry name" value="Ribonuclease H-like superfamily/Ribonuclease H"/>
    <property type="match status" value="1"/>
</dbReference>
<evidence type="ECO:0000256" key="1">
    <source>
        <dbReference type="SAM" id="MobiDB-lite"/>
    </source>
</evidence>
<dbReference type="EMBL" id="VSSQ01001830">
    <property type="protein sequence ID" value="MPM11435.1"/>
    <property type="molecule type" value="Genomic_DNA"/>
</dbReference>
<protein>
    <recommendedName>
        <fullName evidence="2">Integrase catalytic domain-containing protein</fullName>
    </recommendedName>
</protein>
<dbReference type="GO" id="GO:0004803">
    <property type="term" value="F:transposase activity"/>
    <property type="evidence" value="ECO:0007669"/>
    <property type="project" value="InterPro"/>
</dbReference>
<dbReference type="AlphaFoldDB" id="A0A644X5M9"/>
<dbReference type="GO" id="GO:0006313">
    <property type="term" value="P:DNA transposition"/>
    <property type="evidence" value="ECO:0007669"/>
    <property type="project" value="InterPro"/>
</dbReference>
<dbReference type="GO" id="GO:0003677">
    <property type="term" value="F:DNA binding"/>
    <property type="evidence" value="ECO:0007669"/>
    <property type="project" value="InterPro"/>
</dbReference>
<proteinExistence type="predicted"/>
<dbReference type="InterPro" id="IPR009004">
    <property type="entry name" value="Transposase_Mu_C"/>
</dbReference>
<dbReference type="SUPFAM" id="SSF46689">
    <property type="entry name" value="Homeodomain-like"/>
    <property type="match status" value="1"/>
</dbReference>
<dbReference type="Gene3D" id="1.10.10.60">
    <property type="entry name" value="Homeodomain-like"/>
    <property type="match status" value="1"/>
</dbReference>
<dbReference type="InterPro" id="IPR015378">
    <property type="entry name" value="Transposase-like_Mu_C"/>
</dbReference>
<evidence type="ECO:0000259" key="2">
    <source>
        <dbReference type="PROSITE" id="PS50994"/>
    </source>
</evidence>
<evidence type="ECO:0000313" key="3">
    <source>
        <dbReference type="EMBL" id="MPM11435.1"/>
    </source>
</evidence>
<dbReference type="SUPFAM" id="SSF50610">
    <property type="entry name" value="mu transposase, C-terminal domain"/>
    <property type="match status" value="1"/>
</dbReference>
<dbReference type="InterPro" id="IPR012337">
    <property type="entry name" value="RNaseH-like_sf"/>
</dbReference>
<dbReference type="InterPro" id="IPR001584">
    <property type="entry name" value="Integrase_cat-core"/>
</dbReference>
<feature type="region of interest" description="Disordered" evidence="1">
    <location>
        <begin position="602"/>
        <end position="631"/>
    </location>
</feature>